<protein>
    <submittedName>
        <fullName evidence="3">Uncharacterized protein</fullName>
    </submittedName>
</protein>
<dbReference type="WBParaSite" id="TMUE_2000008056.1">
    <property type="protein sequence ID" value="TMUE_2000008056.1"/>
    <property type="gene ID" value="WBGene00289219"/>
</dbReference>
<feature type="coiled-coil region" evidence="1">
    <location>
        <begin position="137"/>
        <end position="168"/>
    </location>
</feature>
<evidence type="ECO:0000313" key="3">
    <source>
        <dbReference type="WBParaSite" id="TMUE_2000008056.1"/>
    </source>
</evidence>
<keyword evidence="1" id="KW-0175">Coiled coil</keyword>
<sequence>MEKELSQLHSVREELREMLSRKKREAAELHAQLAHRESLLRDLRQSVNTAELTDLALRQAIDKLEETESSWKRRNEDLEVSLAEKRCKIDEYVARTTRKIVNSGARTFDCIKKFCGLINFYDVQNVRERTNEHVSMHAELEKRRDELATEKQRLLNEVQLKRKAAEAKLAIEKVIPSPVVVDIIMRKMRNENQSLALEVMNCRGKLKRSVTSIGTPSSVQRNNGDQL</sequence>
<organism evidence="2 3">
    <name type="scientific">Trichuris muris</name>
    <name type="common">Mouse whipworm</name>
    <dbReference type="NCBI Taxonomy" id="70415"/>
    <lineage>
        <taxon>Eukaryota</taxon>
        <taxon>Metazoa</taxon>
        <taxon>Ecdysozoa</taxon>
        <taxon>Nematoda</taxon>
        <taxon>Enoplea</taxon>
        <taxon>Dorylaimia</taxon>
        <taxon>Trichinellida</taxon>
        <taxon>Trichuridae</taxon>
        <taxon>Trichuris</taxon>
    </lineage>
</organism>
<accession>A0A5S6QL34</accession>
<feature type="coiled-coil region" evidence="1">
    <location>
        <begin position="1"/>
        <end position="32"/>
    </location>
</feature>
<dbReference type="Proteomes" id="UP000046395">
    <property type="component" value="Unassembled WGS sequence"/>
</dbReference>
<keyword evidence="2" id="KW-1185">Reference proteome</keyword>
<feature type="coiled-coil region" evidence="1">
    <location>
        <begin position="61"/>
        <end position="95"/>
    </location>
</feature>
<name>A0A5S6QL34_TRIMR</name>
<reference evidence="3" key="1">
    <citation type="submission" date="2019-12" db="UniProtKB">
        <authorList>
            <consortium name="WormBaseParasite"/>
        </authorList>
    </citation>
    <scope>IDENTIFICATION</scope>
</reference>
<dbReference type="AlphaFoldDB" id="A0A5S6QL34"/>
<evidence type="ECO:0000313" key="2">
    <source>
        <dbReference type="Proteomes" id="UP000046395"/>
    </source>
</evidence>
<evidence type="ECO:0000256" key="1">
    <source>
        <dbReference type="SAM" id="Coils"/>
    </source>
</evidence>
<proteinExistence type="predicted"/>